<organism evidence="2 3">
    <name type="scientific">Bifiguratus adelaidae</name>
    <dbReference type="NCBI Taxonomy" id="1938954"/>
    <lineage>
        <taxon>Eukaryota</taxon>
        <taxon>Fungi</taxon>
        <taxon>Fungi incertae sedis</taxon>
        <taxon>Mucoromycota</taxon>
        <taxon>Mucoromycotina</taxon>
        <taxon>Endogonomycetes</taxon>
        <taxon>Endogonales</taxon>
        <taxon>Endogonales incertae sedis</taxon>
        <taxon>Bifiguratus</taxon>
    </lineage>
</organism>
<gene>
    <name evidence="2" type="ORF">BZG36_05503</name>
</gene>
<proteinExistence type="predicted"/>
<dbReference type="Proteomes" id="UP000242875">
    <property type="component" value="Unassembled WGS sequence"/>
</dbReference>
<sequence length="364" mass="41847">MTGSSFNIHEASPFDSFEQWDQLSQLPITTVDFTPLSDQLSHCPTPCAPSPDEDPSASYRNQSQPDRLPLLRLADWDEEGTYDEHPPSCIHYSIEWKVTLNSRVVAKDTEQDLVLAPSSHWQQFLKPKLEKLLCRKFARNRRVESDDTTIVVSVNERSQRDLTRRFDNTGIDWPAVEKQLLIWGELFRAGPHCWRDPIGKKHYKLKTHHLKSLIKYVEQGGVLQTHEDVPDMIREQFIMNVLPGQSPHPSMLATPAATPAIPLSEDTHHTDHLNVPGLRDLAVEEYSSWQQSQVNDEILKAEFRKARDVALADGLDLEQVYEDQDPDFFVKHGVKRGIARRFVGDIRDWVKRYKYNVDGAENFS</sequence>
<comment type="caution">
    <text evidence="2">The sequence shown here is derived from an EMBL/GenBank/DDBJ whole genome shotgun (WGS) entry which is preliminary data.</text>
</comment>
<accession>A0A261XT81</accession>
<evidence type="ECO:0000313" key="2">
    <source>
        <dbReference type="EMBL" id="OZJ01562.1"/>
    </source>
</evidence>
<dbReference type="OrthoDB" id="4187842at2759"/>
<feature type="region of interest" description="Disordered" evidence="1">
    <location>
        <begin position="42"/>
        <end position="64"/>
    </location>
</feature>
<dbReference type="EMBL" id="MVBO01000302">
    <property type="protein sequence ID" value="OZJ01562.1"/>
    <property type="molecule type" value="Genomic_DNA"/>
</dbReference>
<name>A0A261XT81_9FUNG</name>
<dbReference type="AlphaFoldDB" id="A0A261XT81"/>
<evidence type="ECO:0000313" key="3">
    <source>
        <dbReference type="Proteomes" id="UP000242875"/>
    </source>
</evidence>
<reference evidence="2 3" key="1">
    <citation type="journal article" date="2017" name="Mycologia">
        <title>Bifiguratus adelaidae, gen. et sp. nov., a new member of Mucoromycotina in endophytic and soil-dwelling habitats.</title>
        <authorList>
            <person name="Torres-Cruz T.J."/>
            <person name="Billingsley Tobias T.L."/>
            <person name="Almatruk M."/>
            <person name="Hesse C."/>
            <person name="Kuske C.R."/>
            <person name="Desiro A."/>
            <person name="Benucci G.M."/>
            <person name="Bonito G."/>
            <person name="Stajich J.E."/>
            <person name="Dunlap C."/>
            <person name="Arnold A.E."/>
            <person name="Porras-Alfaro A."/>
        </authorList>
    </citation>
    <scope>NUCLEOTIDE SEQUENCE [LARGE SCALE GENOMIC DNA]</scope>
    <source>
        <strain evidence="2 3">AZ0501</strain>
    </source>
</reference>
<evidence type="ECO:0000256" key="1">
    <source>
        <dbReference type="SAM" id="MobiDB-lite"/>
    </source>
</evidence>
<protein>
    <submittedName>
        <fullName evidence="2">Uncharacterized protein</fullName>
    </submittedName>
</protein>
<keyword evidence="3" id="KW-1185">Reference proteome</keyword>